<evidence type="ECO:0000256" key="2">
    <source>
        <dbReference type="ARBA" id="ARBA00022485"/>
    </source>
</evidence>
<sequence>MMTSEFTSELIKELRREAYTVKRDGVTIKLAKSYGFCWGVERAVAIAYETRQQYPTETLWLTNEVIHNPVVNRRLADMGVKFVPQEGLQKDLTVVNDGDVVILPAFGATLEEMQYLTSRGVQIVDTTCPWVSKVWNTLDKHQRVKCTSVIHGKWKHEETIATASFAEKYLIILNLEEAKYVCNYILNGGDREEFLQKFKNAISDGFDPDVDLGAVGIANQTTMLKGETEEIGKLFEKTMMQRYGVAEIGKRFVAFNTICDATQERQDAMYELVREPQDIMLVIGGFNSSNTSHLQEIAEHAGLTSYWVNAPDCIGPGNSIRYRTSDGTEHTLDNFLPAGEVTIAVTSGASTPDKVVEDCLENVFMIHKLRCASA</sequence>
<dbReference type="Gene3D" id="3.40.50.11270">
    <property type="match status" value="1"/>
</dbReference>
<dbReference type="GO" id="GO:0051745">
    <property type="term" value="F:4-hydroxy-3-methylbut-2-enyl diphosphate reductase activity"/>
    <property type="evidence" value="ECO:0007669"/>
    <property type="project" value="UniProtKB-EC"/>
</dbReference>
<reference evidence="11" key="1">
    <citation type="submission" date="2021-01" db="EMBL/GenBank/DDBJ databases">
        <authorList>
            <person name="Corre E."/>
            <person name="Pelletier E."/>
            <person name="Niang G."/>
            <person name="Scheremetjew M."/>
            <person name="Finn R."/>
            <person name="Kale V."/>
            <person name="Holt S."/>
            <person name="Cochrane G."/>
            <person name="Meng A."/>
            <person name="Brown T."/>
            <person name="Cohen L."/>
        </authorList>
    </citation>
    <scope>NUCLEOTIDE SEQUENCE</scope>
    <source>
        <strain evidence="11">CCMP3124</strain>
    </source>
</reference>
<dbReference type="EC" id="1.17.7.4" evidence="10"/>
<evidence type="ECO:0000256" key="4">
    <source>
        <dbReference type="ARBA" id="ARBA00023002"/>
    </source>
</evidence>
<evidence type="ECO:0000256" key="5">
    <source>
        <dbReference type="ARBA" id="ARBA00023004"/>
    </source>
</evidence>
<keyword evidence="5" id="KW-0408">Iron</keyword>
<evidence type="ECO:0000256" key="7">
    <source>
        <dbReference type="ARBA" id="ARBA00046313"/>
    </source>
</evidence>
<dbReference type="AlphaFoldDB" id="A0A7S1XHR3"/>
<accession>A0A7S1XHR3</accession>
<dbReference type="GO" id="GO:0019288">
    <property type="term" value="P:isopentenyl diphosphate biosynthetic process, methylerythritol 4-phosphate pathway"/>
    <property type="evidence" value="ECO:0007669"/>
    <property type="project" value="InterPro"/>
</dbReference>
<keyword evidence="6" id="KW-0411">Iron-sulfur</keyword>
<keyword evidence="4" id="KW-0560">Oxidoreductase</keyword>
<evidence type="ECO:0000256" key="10">
    <source>
        <dbReference type="ARBA" id="ARBA00047177"/>
    </source>
</evidence>
<name>A0A7S1XHR3_9RHOD</name>
<dbReference type="PANTHER" id="PTHR31619:SF5">
    <property type="entry name" value="4-HYDROXY-3-METHYLBUT-2-ENYL DIPHOSPHATE REDUCTASE, CHLOROPLASTIC"/>
    <property type="match status" value="1"/>
</dbReference>
<dbReference type="Pfam" id="PF02401">
    <property type="entry name" value="LYTB"/>
    <property type="match status" value="1"/>
</dbReference>
<dbReference type="EMBL" id="HBGI01002740">
    <property type="protein sequence ID" value="CAD9240026.1"/>
    <property type="molecule type" value="Transcribed_RNA"/>
</dbReference>
<evidence type="ECO:0000256" key="8">
    <source>
        <dbReference type="ARBA" id="ARBA00046314"/>
    </source>
</evidence>
<evidence type="ECO:0000256" key="1">
    <source>
        <dbReference type="ARBA" id="ARBA00001966"/>
    </source>
</evidence>
<protein>
    <recommendedName>
        <fullName evidence="10">4-hydroxy-3-methylbut-2-enyl diphosphate reductase</fullName>
        <ecNumber evidence="10">1.17.7.4</ecNumber>
    </recommendedName>
</protein>
<organism evidence="11">
    <name type="scientific">Erythrolobus australicus</name>
    <dbReference type="NCBI Taxonomy" id="1077150"/>
    <lineage>
        <taxon>Eukaryota</taxon>
        <taxon>Rhodophyta</taxon>
        <taxon>Bangiophyceae</taxon>
        <taxon>Porphyridiales</taxon>
        <taxon>Porphyridiaceae</taxon>
        <taxon>Erythrolobus</taxon>
    </lineage>
</organism>
<keyword evidence="3" id="KW-0479">Metal-binding</keyword>
<evidence type="ECO:0000256" key="3">
    <source>
        <dbReference type="ARBA" id="ARBA00022723"/>
    </source>
</evidence>
<comment type="pathway">
    <text evidence="8">Isoprenoid biosynthesis; dimethylallyl diphosphate biosynthesis; dimethylallyl diphosphate from (2E)-4-hydroxy-3-methylbutenyl diphosphate: step 1/1.</text>
</comment>
<dbReference type="InterPro" id="IPR003451">
    <property type="entry name" value="LytB/IspH"/>
</dbReference>
<gene>
    <name evidence="11" type="ORF">EAUS1353_LOCUS1764</name>
</gene>
<proteinExistence type="inferred from homology"/>
<evidence type="ECO:0000256" key="9">
    <source>
        <dbReference type="ARBA" id="ARBA00046335"/>
    </source>
</evidence>
<dbReference type="GO" id="GO:0051539">
    <property type="term" value="F:4 iron, 4 sulfur cluster binding"/>
    <property type="evidence" value="ECO:0007669"/>
    <property type="project" value="UniProtKB-KW"/>
</dbReference>
<evidence type="ECO:0000256" key="6">
    <source>
        <dbReference type="ARBA" id="ARBA00023014"/>
    </source>
</evidence>
<comment type="pathway">
    <text evidence="7">Isoprenoid biosynthesis; isopentenyl diphosphate biosynthesis via DXP pathway; isopentenyl diphosphate from 1-deoxy-D-xylulose 5-phosphate: step 6/6.</text>
</comment>
<dbReference type="GO" id="GO:0050992">
    <property type="term" value="P:dimethylallyl diphosphate biosynthetic process"/>
    <property type="evidence" value="ECO:0007669"/>
    <property type="project" value="InterPro"/>
</dbReference>
<comment type="similarity">
    <text evidence="9">Belongs to the IspH family.</text>
</comment>
<dbReference type="GO" id="GO:0046872">
    <property type="term" value="F:metal ion binding"/>
    <property type="evidence" value="ECO:0007669"/>
    <property type="project" value="UniProtKB-KW"/>
</dbReference>
<keyword evidence="2" id="KW-0004">4Fe-4S</keyword>
<dbReference type="NCBIfam" id="TIGR00216">
    <property type="entry name" value="ispH_lytB"/>
    <property type="match status" value="1"/>
</dbReference>
<evidence type="ECO:0000313" key="11">
    <source>
        <dbReference type="EMBL" id="CAD9240026.1"/>
    </source>
</evidence>
<dbReference type="CDD" id="cd13944">
    <property type="entry name" value="lytB_ispH"/>
    <property type="match status" value="1"/>
</dbReference>
<dbReference type="Gene3D" id="3.40.1010.20">
    <property type="entry name" value="4-hydroxy-3-methylbut-2-enyl diphosphate reductase, catalytic domain"/>
    <property type="match status" value="2"/>
</dbReference>
<dbReference type="PANTHER" id="PTHR31619">
    <property type="entry name" value="4-HYDROXY-3-METHYLBUT-2-ENYL DIPHOSPHATE REDUCTASE, CHLOROPLASTIC"/>
    <property type="match status" value="1"/>
</dbReference>
<comment type="cofactor">
    <cofactor evidence="1">
        <name>[4Fe-4S] cluster</name>
        <dbReference type="ChEBI" id="CHEBI:49883"/>
    </cofactor>
</comment>
<dbReference type="NCBIfam" id="NF009911">
    <property type="entry name" value="PRK13371.1"/>
    <property type="match status" value="1"/>
</dbReference>
<dbReference type="HAMAP" id="MF_00191">
    <property type="entry name" value="IspH"/>
    <property type="match status" value="1"/>
</dbReference>